<comment type="subcellular location">
    <subcellularLocation>
        <location evidence="6">Cell membrane</location>
        <topology evidence="6">Multi-pass membrane protein</topology>
    </subcellularLocation>
    <subcellularLocation>
        <location evidence="1">Membrane</location>
    </subcellularLocation>
</comment>
<dbReference type="RefSeq" id="WP_210048288.1">
    <property type="nucleotide sequence ID" value="NZ_JAGINX010000001.1"/>
</dbReference>
<sequence length="302" mass="33853">MKQRYSFLLSPTWLGWLAVCALFLVACIFLGQWQMDRRDQALEEINRVVHNYDEDPVPYSEVRGLFVDTDEEDEWTVAEATGEYRAEDMLLVRNRGHGGAVGYEQLVPFEITQGEAAGDVLIISRGWLATHSEDGGRPATLPEPPQGEVDVVWRLKPGEPAIDRDAPEGQLASVDIAEYEDEVGYELIPGAYGLMAEESPAPEEAPQQLARPALDEGPHLAYSMQWVAFGLLGFVGWGYAARLQARNNDLELLDTDDDARHSASGASKQERLREAKRIHRLRSGRLSDEDMEDAWVEEQLSR</sequence>
<comment type="caution">
    <text evidence="6">Lacks conserved residue(s) required for the propagation of feature annotation.</text>
</comment>
<keyword evidence="8" id="KW-1185">Reference proteome</keyword>
<evidence type="ECO:0000256" key="4">
    <source>
        <dbReference type="ARBA" id="ARBA00022989"/>
    </source>
</evidence>
<dbReference type="InterPro" id="IPR002994">
    <property type="entry name" value="Surf1/Shy1"/>
</dbReference>
<keyword evidence="6" id="KW-1003">Cell membrane</keyword>
<comment type="similarity">
    <text evidence="2 6">Belongs to the SURF1 family.</text>
</comment>
<dbReference type="Pfam" id="PF02104">
    <property type="entry name" value="SURF1"/>
    <property type="match status" value="1"/>
</dbReference>
<dbReference type="PANTHER" id="PTHR23427:SF2">
    <property type="entry name" value="SURFEIT LOCUS PROTEIN 1"/>
    <property type="match status" value="1"/>
</dbReference>
<dbReference type="EMBL" id="JAGINX010000001">
    <property type="protein sequence ID" value="MBP2317982.1"/>
    <property type="molecule type" value="Genomic_DNA"/>
</dbReference>
<dbReference type="CDD" id="cd06662">
    <property type="entry name" value="SURF1"/>
    <property type="match status" value="1"/>
</dbReference>
<evidence type="ECO:0000256" key="2">
    <source>
        <dbReference type="ARBA" id="ARBA00007165"/>
    </source>
</evidence>
<keyword evidence="3 6" id="KW-0812">Transmembrane</keyword>
<dbReference type="InterPro" id="IPR045214">
    <property type="entry name" value="Surf1/Surf4"/>
</dbReference>
<evidence type="ECO:0000256" key="5">
    <source>
        <dbReference type="ARBA" id="ARBA00023136"/>
    </source>
</evidence>
<dbReference type="Proteomes" id="UP001519331">
    <property type="component" value="Unassembled WGS sequence"/>
</dbReference>
<protein>
    <recommendedName>
        <fullName evidence="6">SURF1-like protein</fullName>
    </recommendedName>
</protein>
<comment type="caution">
    <text evidence="7">The sequence shown here is derived from an EMBL/GenBank/DDBJ whole genome shotgun (WGS) entry which is preliminary data.</text>
</comment>
<dbReference type="PROSITE" id="PS51257">
    <property type="entry name" value="PROKAR_LIPOPROTEIN"/>
    <property type="match status" value="1"/>
</dbReference>
<feature type="transmembrane region" description="Helical" evidence="6">
    <location>
        <begin position="12"/>
        <end position="31"/>
    </location>
</feature>
<reference evidence="7 8" key="1">
    <citation type="submission" date="2021-03" db="EMBL/GenBank/DDBJ databases">
        <title>Sequencing the genomes of 1000 actinobacteria strains.</title>
        <authorList>
            <person name="Klenk H.-P."/>
        </authorList>
    </citation>
    <scope>NUCLEOTIDE SEQUENCE [LARGE SCALE GENOMIC DNA]</scope>
    <source>
        <strain evidence="7 8">DSM 12544</strain>
    </source>
</reference>
<keyword evidence="5 6" id="KW-0472">Membrane</keyword>
<keyword evidence="4 6" id="KW-1133">Transmembrane helix</keyword>
<evidence type="ECO:0000256" key="1">
    <source>
        <dbReference type="ARBA" id="ARBA00004370"/>
    </source>
</evidence>
<dbReference type="PROSITE" id="PS50895">
    <property type="entry name" value="SURF1"/>
    <property type="match status" value="1"/>
</dbReference>
<accession>A0ABS4T0K5</accession>
<evidence type="ECO:0000256" key="6">
    <source>
        <dbReference type="RuleBase" id="RU363076"/>
    </source>
</evidence>
<proteinExistence type="inferred from homology"/>
<gene>
    <name evidence="7" type="ORF">JOF45_001001</name>
</gene>
<evidence type="ECO:0000313" key="7">
    <source>
        <dbReference type="EMBL" id="MBP2317982.1"/>
    </source>
</evidence>
<evidence type="ECO:0000256" key="3">
    <source>
        <dbReference type="ARBA" id="ARBA00022692"/>
    </source>
</evidence>
<name>A0ABS4T0K5_9MICC</name>
<organism evidence="7 8">
    <name type="scientific">Nesterenkonia lacusekhoensis</name>
    <dbReference type="NCBI Taxonomy" id="150832"/>
    <lineage>
        <taxon>Bacteria</taxon>
        <taxon>Bacillati</taxon>
        <taxon>Actinomycetota</taxon>
        <taxon>Actinomycetes</taxon>
        <taxon>Micrococcales</taxon>
        <taxon>Micrococcaceae</taxon>
        <taxon>Nesterenkonia</taxon>
    </lineage>
</organism>
<evidence type="ECO:0000313" key="8">
    <source>
        <dbReference type="Proteomes" id="UP001519331"/>
    </source>
</evidence>
<dbReference type="PANTHER" id="PTHR23427">
    <property type="entry name" value="SURFEIT LOCUS PROTEIN"/>
    <property type="match status" value="1"/>
</dbReference>